<comment type="caution">
    <text evidence="2">The sequence shown here is derived from an EMBL/GenBank/DDBJ whole genome shotgun (WGS) entry which is preliminary data.</text>
</comment>
<protein>
    <recommendedName>
        <fullName evidence="3">Secreted protein</fullName>
    </recommendedName>
</protein>
<name>A0A699UNR1_TANCI</name>
<feature type="chain" id="PRO_5025362681" description="Secreted protein" evidence="1">
    <location>
        <begin position="23"/>
        <end position="141"/>
    </location>
</feature>
<feature type="signal peptide" evidence="1">
    <location>
        <begin position="1"/>
        <end position="22"/>
    </location>
</feature>
<keyword evidence="1" id="KW-0732">Signal</keyword>
<dbReference type="AlphaFoldDB" id="A0A699UNR1"/>
<proteinExistence type="predicted"/>
<evidence type="ECO:0000256" key="1">
    <source>
        <dbReference type="SAM" id="SignalP"/>
    </source>
</evidence>
<gene>
    <name evidence="2" type="ORF">Tci_896129</name>
</gene>
<dbReference type="EMBL" id="BKCJ011350300">
    <property type="protein sequence ID" value="GFD24160.1"/>
    <property type="molecule type" value="Genomic_DNA"/>
</dbReference>
<accession>A0A699UNR1</accession>
<organism evidence="2">
    <name type="scientific">Tanacetum cinerariifolium</name>
    <name type="common">Dalmatian daisy</name>
    <name type="synonym">Chrysanthemum cinerariifolium</name>
    <dbReference type="NCBI Taxonomy" id="118510"/>
    <lineage>
        <taxon>Eukaryota</taxon>
        <taxon>Viridiplantae</taxon>
        <taxon>Streptophyta</taxon>
        <taxon>Embryophyta</taxon>
        <taxon>Tracheophyta</taxon>
        <taxon>Spermatophyta</taxon>
        <taxon>Magnoliopsida</taxon>
        <taxon>eudicotyledons</taxon>
        <taxon>Gunneridae</taxon>
        <taxon>Pentapetalae</taxon>
        <taxon>asterids</taxon>
        <taxon>campanulids</taxon>
        <taxon>Asterales</taxon>
        <taxon>Asteraceae</taxon>
        <taxon>Asteroideae</taxon>
        <taxon>Anthemideae</taxon>
        <taxon>Anthemidinae</taxon>
        <taxon>Tanacetum</taxon>
    </lineage>
</organism>
<evidence type="ECO:0008006" key="3">
    <source>
        <dbReference type="Google" id="ProtNLM"/>
    </source>
</evidence>
<reference evidence="2" key="1">
    <citation type="journal article" date="2019" name="Sci. Rep.">
        <title>Draft genome of Tanacetum cinerariifolium, the natural source of mosquito coil.</title>
        <authorList>
            <person name="Yamashiro T."/>
            <person name="Shiraishi A."/>
            <person name="Satake H."/>
            <person name="Nakayama K."/>
        </authorList>
    </citation>
    <scope>NUCLEOTIDE SEQUENCE</scope>
</reference>
<evidence type="ECO:0000313" key="2">
    <source>
        <dbReference type="EMBL" id="GFD24160.1"/>
    </source>
</evidence>
<sequence length="141" mass="15391">MVANRHFLCSLLSIGHVFVVDQSLLNITGEVNKHYGNSTFHFWKRAAKTGGSTAFIPQWNGLQAASGLSGRGGGGRFQCCAERAERRPCRDQQADFGPRNSHRHATVYPRTGRVSSDGRGQAGLSGNHRTICLGGHFQRPD</sequence>